<comment type="caution">
    <text evidence="11">The sequence shown here is derived from an EMBL/GenBank/DDBJ whole genome shotgun (WGS) entry which is preliminary data.</text>
</comment>
<dbReference type="PROSITE" id="PS50109">
    <property type="entry name" value="HIS_KIN"/>
    <property type="match status" value="1"/>
</dbReference>
<dbReference type="PANTHER" id="PTHR43047:SF72">
    <property type="entry name" value="OSMOSENSING HISTIDINE PROTEIN KINASE SLN1"/>
    <property type="match status" value="1"/>
</dbReference>
<dbReference type="NCBIfam" id="TIGR00229">
    <property type="entry name" value="sensory_box"/>
    <property type="match status" value="1"/>
</dbReference>
<dbReference type="InterPro" id="IPR001789">
    <property type="entry name" value="Sig_transdc_resp-reg_receiver"/>
</dbReference>
<dbReference type="SMART" id="SM00387">
    <property type="entry name" value="HATPase_c"/>
    <property type="match status" value="1"/>
</dbReference>
<reference evidence="12" key="1">
    <citation type="journal article" date="2019" name="Int. J. Syst. Evol. Microbiol.">
        <title>The Global Catalogue of Microorganisms (GCM) 10K type strain sequencing project: providing services to taxonomists for standard genome sequencing and annotation.</title>
        <authorList>
            <consortium name="The Broad Institute Genomics Platform"/>
            <consortium name="The Broad Institute Genome Sequencing Center for Infectious Disease"/>
            <person name="Wu L."/>
            <person name="Ma J."/>
        </authorList>
    </citation>
    <scope>NUCLEOTIDE SEQUENCE [LARGE SCALE GENOMIC DNA]</scope>
    <source>
        <strain evidence="12">JCM 17555</strain>
    </source>
</reference>
<dbReference type="SMART" id="SM00091">
    <property type="entry name" value="PAS"/>
    <property type="match status" value="1"/>
</dbReference>
<dbReference type="Gene3D" id="1.10.287.130">
    <property type="match status" value="1"/>
</dbReference>
<dbReference type="InterPro" id="IPR036097">
    <property type="entry name" value="HisK_dim/P_sf"/>
</dbReference>
<accession>A0ABP7NTD9</accession>
<dbReference type="PROSITE" id="PS50113">
    <property type="entry name" value="PAC"/>
    <property type="match status" value="1"/>
</dbReference>
<dbReference type="PRINTS" id="PR00344">
    <property type="entry name" value="BCTRLSENSOR"/>
</dbReference>
<feature type="domain" description="Response regulatory" evidence="8">
    <location>
        <begin position="738"/>
        <end position="854"/>
    </location>
</feature>
<feature type="domain" description="Histidine kinase" evidence="7">
    <location>
        <begin position="497"/>
        <end position="715"/>
    </location>
</feature>
<dbReference type="SUPFAM" id="SSF55785">
    <property type="entry name" value="PYP-like sensor domain (PAS domain)"/>
    <property type="match status" value="2"/>
</dbReference>
<dbReference type="CDD" id="cd00082">
    <property type="entry name" value="HisKA"/>
    <property type="match status" value="1"/>
</dbReference>
<comment type="catalytic activity">
    <reaction evidence="1">
        <text>ATP + protein L-histidine = ADP + protein N-phospho-L-histidine.</text>
        <dbReference type="EC" id="2.7.13.3"/>
    </reaction>
</comment>
<evidence type="ECO:0000313" key="11">
    <source>
        <dbReference type="EMBL" id="GAA3952962.1"/>
    </source>
</evidence>
<feature type="domain" description="PAS" evidence="9">
    <location>
        <begin position="360"/>
        <end position="430"/>
    </location>
</feature>
<evidence type="ECO:0000259" key="9">
    <source>
        <dbReference type="PROSITE" id="PS50112"/>
    </source>
</evidence>
<dbReference type="InterPro" id="IPR035965">
    <property type="entry name" value="PAS-like_dom_sf"/>
</dbReference>
<dbReference type="PROSITE" id="PS50112">
    <property type="entry name" value="PAS"/>
    <property type="match status" value="1"/>
</dbReference>
<dbReference type="EMBL" id="BAABBO010000002">
    <property type="protein sequence ID" value="GAA3952962.1"/>
    <property type="molecule type" value="Genomic_DNA"/>
</dbReference>
<feature type="domain" description="PAC" evidence="10">
    <location>
        <begin position="433"/>
        <end position="486"/>
    </location>
</feature>
<dbReference type="SMART" id="SM00086">
    <property type="entry name" value="PAC"/>
    <property type="match status" value="1"/>
</dbReference>
<dbReference type="Pfam" id="PF08447">
    <property type="entry name" value="PAS_3"/>
    <property type="match status" value="1"/>
</dbReference>
<evidence type="ECO:0000259" key="10">
    <source>
        <dbReference type="PROSITE" id="PS50113"/>
    </source>
</evidence>
<evidence type="ECO:0000256" key="2">
    <source>
        <dbReference type="ARBA" id="ARBA00012438"/>
    </source>
</evidence>
<feature type="modified residue" description="4-aspartylphosphate" evidence="6">
    <location>
        <position position="787"/>
    </location>
</feature>
<dbReference type="Pfam" id="PF00512">
    <property type="entry name" value="HisKA"/>
    <property type="match status" value="1"/>
</dbReference>
<dbReference type="Gene3D" id="3.30.565.10">
    <property type="entry name" value="Histidine kinase-like ATPase, C-terminal domain"/>
    <property type="match status" value="1"/>
</dbReference>
<evidence type="ECO:0000256" key="4">
    <source>
        <dbReference type="ARBA" id="ARBA00022679"/>
    </source>
</evidence>
<dbReference type="CDD" id="cd17580">
    <property type="entry name" value="REC_2_DhkD-like"/>
    <property type="match status" value="1"/>
</dbReference>
<dbReference type="InterPro" id="IPR004358">
    <property type="entry name" value="Sig_transdc_His_kin-like_C"/>
</dbReference>
<dbReference type="Pfam" id="PF02518">
    <property type="entry name" value="HATPase_c"/>
    <property type="match status" value="1"/>
</dbReference>
<dbReference type="InterPro" id="IPR001610">
    <property type="entry name" value="PAC"/>
</dbReference>
<organism evidence="11 12">
    <name type="scientific">Allohahella marinimesophila</name>
    <dbReference type="NCBI Taxonomy" id="1054972"/>
    <lineage>
        <taxon>Bacteria</taxon>
        <taxon>Pseudomonadati</taxon>
        <taxon>Pseudomonadota</taxon>
        <taxon>Gammaproteobacteria</taxon>
        <taxon>Oceanospirillales</taxon>
        <taxon>Hahellaceae</taxon>
        <taxon>Allohahella</taxon>
    </lineage>
</organism>
<dbReference type="PANTHER" id="PTHR43047">
    <property type="entry name" value="TWO-COMPONENT HISTIDINE PROTEIN KINASE"/>
    <property type="match status" value="1"/>
</dbReference>
<dbReference type="InterPro" id="IPR000700">
    <property type="entry name" value="PAS-assoc_C"/>
</dbReference>
<keyword evidence="12" id="KW-1185">Reference proteome</keyword>
<dbReference type="InterPro" id="IPR003661">
    <property type="entry name" value="HisK_dim/P_dom"/>
</dbReference>
<evidence type="ECO:0000256" key="3">
    <source>
        <dbReference type="ARBA" id="ARBA00022553"/>
    </source>
</evidence>
<dbReference type="SUPFAM" id="SSF55874">
    <property type="entry name" value="ATPase domain of HSP90 chaperone/DNA topoisomerase II/histidine kinase"/>
    <property type="match status" value="1"/>
</dbReference>
<sequence length="859" mass="93628">MDSRTNVCPAVNNQQFPSGATAQAELIRSTDWSSLAVGPTEQWPQSLQALVSYSLASNDPVNIIWGPECTQIYNDAYEAICGDKHPGALGMDFRACWASGWSVIGPAFEQALAGETSELENQRLFLLRQGRLEETFFNLSFSPVHDEGGKVTGVVQRATETTRAVIGERRTRALGDLTKALAQAESTDDVFRLSVDTLARYDADLPFVVLYHQDSEQTVYRLAGSAGVEPGLCVSPPQLSTDEPGIWPIATLLEQAQRQAVSDLRALLDGVACGPYEEAPDHAFAIPIMRAGDSAPAALLMAGACPRLPLDDAYAEFYDLVVSALSAALTRIFQIEVMRTQALLQAQIAAERDRNALLQSQAEFAALFEQASAGIAETGCDGRLLRVNNQFCKILGRSREALIGQLAMDFVHPEDREENSRRLQELMSSVQAFDIYNRYQRPDGSGVWVSKTVTPIRVRGRSGVERILAVVIDATERNQAEAQLEAASRNKDEFLAMLAHELRYPLAPIKAAARAIGLANLDEATLNRTSAVISRQVRHMTALVDDLLDVSRVSRGIVTISRSPQDIANILANAIEQVQPLFDARQHRLITDIDPDSGWVLGDEKRLIQIHTNLLSNAAKYTPEQGTIVLRTGVDEDVIRISIEDNGIGIEKALQAGMFELFAQAKRTPDRSQGGLGLGLALVKNLAELHDGSVACVSKGIGQGSTFTVTLPRLAQSTEESGHSKPDPETAGSNRALRILLVDDNVDAIDMLSLLLKTIGHEVTMQYTSKAALEAAKEQFPDVAILDIGLPDMDGNALARRLRAQPETRHLILIALTGYGQAEDRKKAIEAGFDHYLTKPVDFDELRGLLKTIASALRL</sequence>
<keyword evidence="5" id="KW-0418">Kinase</keyword>
<dbReference type="InterPro" id="IPR000014">
    <property type="entry name" value="PAS"/>
</dbReference>
<dbReference type="Gene3D" id="3.30.450.20">
    <property type="entry name" value="PAS domain"/>
    <property type="match status" value="2"/>
</dbReference>
<dbReference type="Proteomes" id="UP001501337">
    <property type="component" value="Unassembled WGS sequence"/>
</dbReference>
<proteinExistence type="predicted"/>
<keyword evidence="3 6" id="KW-0597">Phosphoprotein</keyword>
<keyword evidence="4" id="KW-0808">Transferase</keyword>
<protein>
    <recommendedName>
        <fullName evidence="2">histidine kinase</fullName>
        <ecNumber evidence="2">2.7.13.3</ecNumber>
    </recommendedName>
</protein>
<evidence type="ECO:0000259" key="8">
    <source>
        <dbReference type="PROSITE" id="PS50110"/>
    </source>
</evidence>
<evidence type="ECO:0000256" key="6">
    <source>
        <dbReference type="PROSITE-ProRule" id="PRU00169"/>
    </source>
</evidence>
<dbReference type="InterPro" id="IPR013655">
    <property type="entry name" value="PAS_fold_3"/>
</dbReference>
<dbReference type="Gene3D" id="3.40.50.2300">
    <property type="match status" value="1"/>
</dbReference>
<dbReference type="CDD" id="cd00130">
    <property type="entry name" value="PAS"/>
    <property type="match status" value="1"/>
</dbReference>
<dbReference type="InterPro" id="IPR011006">
    <property type="entry name" value="CheY-like_superfamily"/>
</dbReference>
<dbReference type="InterPro" id="IPR036890">
    <property type="entry name" value="HATPase_C_sf"/>
</dbReference>
<evidence type="ECO:0000259" key="7">
    <source>
        <dbReference type="PROSITE" id="PS50109"/>
    </source>
</evidence>
<evidence type="ECO:0000256" key="1">
    <source>
        <dbReference type="ARBA" id="ARBA00000085"/>
    </source>
</evidence>
<dbReference type="InterPro" id="IPR003594">
    <property type="entry name" value="HATPase_dom"/>
</dbReference>
<dbReference type="SUPFAM" id="SSF47384">
    <property type="entry name" value="Homodimeric domain of signal transducing histidine kinase"/>
    <property type="match status" value="1"/>
</dbReference>
<dbReference type="PROSITE" id="PS50110">
    <property type="entry name" value="RESPONSE_REGULATORY"/>
    <property type="match status" value="1"/>
</dbReference>
<dbReference type="Pfam" id="PF00072">
    <property type="entry name" value="Response_reg"/>
    <property type="match status" value="1"/>
</dbReference>
<name>A0ABP7NTD9_9GAMM</name>
<dbReference type="SMART" id="SM00388">
    <property type="entry name" value="HisKA"/>
    <property type="match status" value="1"/>
</dbReference>
<dbReference type="InterPro" id="IPR005467">
    <property type="entry name" value="His_kinase_dom"/>
</dbReference>
<dbReference type="EC" id="2.7.13.3" evidence="2"/>
<dbReference type="SUPFAM" id="SSF52172">
    <property type="entry name" value="CheY-like"/>
    <property type="match status" value="1"/>
</dbReference>
<dbReference type="SMART" id="SM00448">
    <property type="entry name" value="REC"/>
    <property type="match status" value="1"/>
</dbReference>
<evidence type="ECO:0000256" key="5">
    <source>
        <dbReference type="ARBA" id="ARBA00022777"/>
    </source>
</evidence>
<evidence type="ECO:0000313" key="12">
    <source>
        <dbReference type="Proteomes" id="UP001501337"/>
    </source>
</evidence>
<gene>
    <name evidence="11" type="ORF">GCM10022278_09860</name>
</gene>